<dbReference type="PANTHER" id="PTHR33588">
    <property type="entry name" value="CILIA- AND FLAGELLA-ASSOCIATED PROTEIN 299"/>
    <property type="match status" value="1"/>
</dbReference>
<name>A0AAV2TYH9_CALDB</name>
<evidence type="ECO:0000256" key="5">
    <source>
        <dbReference type="ARBA" id="ARBA00022490"/>
    </source>
</evidence>
<dbReference type="EMBL" id="CAXLJL010000822">
    <property type="protein sequence ID" value="CAL5141136.1"/>
    <property type="molecule type" value="Genomic_DNA"/>
</dbReference>
<organism evidence="7 8">
    <name type="scientific">Calicophoron daubneyi</name>
    <name type="common">Rumen fluke</name>
    <name type="synonym">Paramphistomum daubneyi</name>
    <dbReference type="NCBI Taxonomy" id="300641"/>
    <lineage>
        <taxon>Eukaryota</taxon>
        <taxon>Metazoa</taxon>
        <taxon>Spiralia</taxon>
        <taxon>Lophotrochozoa</taxon>
        <taxon>Platyhelminthes</taxon>
        <taxon>Trematoda</taxon>
        <taxon>Digenea</taxon>
        <taxon>Plagiorchiida</taxon>
        <taxon>Pronocephalata</taxon>
        <taxon>Paramphistomoidea</taxon>
        <taxon>Paramphistomidae</taxon>
        <taxon>Calicophoron</taxon>
    </lineage>
</organism>
<protein>
    <recommendedName>
        <fullName evidence="4">Cilia- and flagella-associated protein 299</fullName>
    </recommendedName>
</protein>
<evidence type="ECO:0000256" key="2">
    <source>
        <dbReference type="ARBA" id="ARBA00004123"/>
    </source>
</evidence>
<dbReference type="Proteomes" id="UP001497525">
    <property type="component" value="Unassembled WGS sequence"/>
</dbReference>
<evidence type="ECO:0000256" key="6">
    <source>
        <dbReference type="ARBA" id="ARBA00023242"/>
    </source>
</evidence>
<accession>A0AAV2TYH9</accession>
<dbReference type="AlphaFoldDB" id="A0AAV2TYH9"/>
<dbReference type="GO" id="GO:0005634">
    <property type="term" value="C:nucleus"/>
    <property type="evidence" value="ECO:0007669"/>
    <property type="project" value="UniProtKB-SubCell"/>
</dbReference>
<keyword evidence="6" id="KW-0539">Nucleus</keyword>
<comment type="function">
    <text evidence="1">May be involved in spermatogenesis.</text>
</comment>
<proteinExistence type="predicted"/>
<evidence type="ECO:0000256" key="3">
    <source>
        <dbReference type="ARBA" id="ARBA00004496"/>
    </source>
</evidence>
<gene>
    <name evidence="7" type="ORF">CDAUBV1_LOCUS16406</name>
</gene>
<evidence type="ECO:0000256" key="1">
    <source>
        <dbReference type="ARBA" id="ARBA00003056"/>
    </source>
</evidence>
<evidence type="ECO:0000313" key="7">
    <source>
        <dbReference type="EMBL" id="CAL5141136.1"/>
    </source>
</evidence>
<sequence length="233" mass="26583">MDNRLPVGLDNAVTQFNTYEDFLDSQITSTDLFYLEDEELARQLVELGYRGSGEIVKREDFNARKRALAEANFAKEQSKKALACQGLDVVCSVARALANREDANRTGKMSTIIFIRDKNSRGQEISGYIDYAHRLKTEDFTQYFMEKKKILPRPGDLSFYNWETQNVVATSSPNYTVLAENANGLLFKNKRDRKIINVDPTASTPGDNSTRTVISTERYLQAVIYDHITRRKT</sequence>
<keyword evidence="5" id="KW-0963">Cytoplasm</keyword>
<dbReference type="Pfam" id="PF14713">
    <property type="entry name" value="DUF4464"/>
    <property type="match status" value="1"/>
</dbReference>
<dbReference type="GO" id="GO:0005737">
    <property type="term" value="C:cytoplasm"/>
    <property type="evidence" value="ECO:0007669"/>
    <property type="project" value="UniProtKB-SubCell"/>
</dbReference>
<dbReference type="PANTHER" id="PTHR33588:SF1">
    <property type="entry name" value="CILIA- AND FLAGELLA-ASSOCIATED PROTEIN 299"/>
    <property type="match status" value="1"/>
</dbReference>
<comment type="caution">
    <text evidence="7">The sequence shown here is derived from an EMBL/GenBank/DDBJ whole genome shotgun (WGS) entry which is preliminary data.</text>
</comment>
<evidence type="ECO:0000313" key="8">
    <source>
        <dbReference type="Proteomes" id="UP001497525"/>
    </source>
</evidence>
<dbReference type="InterPro" id="IPR027887">
    <property type="entry name" value="DUF4464"/>
</dbReference>
<reference evidence="7" key="1">
    <citation type="submission" date="2024-06" db="EMBL/GenBank/DDBJ databases">
        <authorList>
            <person name="Liu X."/>
            <person name="Lenzi L."/>
            <person name="Haldenby T S."/>
            <person name="Uol C."/>
        </authorList>
    </citation>
    <scope>NUCLEOTIDE SEQUENCE</scope>
</reference>
<comment type="subcellular location">
    <subcellularLocation>
        <location evidence="3">Cytoplasm</location>
    </subcellularLocation>
    <subcellularLocation>
        <location evidence="2">Nucleus</location>
    </subcellularLocation>
</comment>
<evidence type="ECO:0000256" key="4">
    <source>
        <dbReference type="ARBA" id="ARBA00021436"/>
    </source>
</evidence>